<organism evidence="2 3">
    <name type="scientific">Scophthalmus maximus</name>
    <name type="common">Turbot</name>
    <name type="synonym">Psetta maxima</name>
    <dbReference type="NCBI Taxonomy" id="52904"/>
    <lineage>
        <taxon>Eukaryota</taxon>
        <taxon>Metazoa</taxon>
        <taxon>Chordata</taxon>
        <taxon>Craniata</taxon>
        <taxon>Vertebrata</taxon>
        <taxon>Euteleostomi</taxon>
        <taxon>Actinopterygii</taxon>
        <taxon>Neopterygii</taxon>
        <taxon>Teleostei</taxon>
        <taxon>Neoteleostei</taxon>
        <taxon>Acanthomorphata</taxon>
        <taxon>Carangaria</taxon>
        <taxon>Pleuronectiformes</taxon>
        <taxon>Pleuronectoidei</taxon>
        <taxon>Scophthalmidae</taxon>
        <taxon>Scophthalmus</taxon>
    </lineage>
</organism>
<reference evidence="2 3" key="1">
    <citation type="submission" date="2017-12" db="EMBL/GenBank/DDBJ databases">
        <title>Integrating genomic resources of turbot (Scophthalmus maximus) in depth evaluation of genetic and physical mapping variation across individuals.</title>
        <authorList>
            <person name="Martinez P."/>
        </authorList>
    </citation>
    <scope>NUCLEOTIDE SEQUENCE [LARGE SCALE GENOMIC DNA]</scope>
</reference>
<dbReference type="EMBL" id="CP026243">
    <property type="protein sequence ID" value="AWO95667.1"/>
    <property type="molecule type" value="Genomic_DNA"/>
</dbReference>
<evidence type="ECO:0000313" key="3">
    <source>
        <dbReference type="Proteomes" id="UP000246464"/>
    </source>
</evidence>
<feature type="region of interest" description="Disordered" evidence="1">
    <location>
        <begin position="23"/>
        <end position="57"/>
    </location>
</feature>
<keyword evidence="3" id="KW-1185">Reference proteome</keyword>
<protein>
    <submittedName>
        <fullName evidence="2">Uncharacterized protein</fullName>
    </submittedName>
</protein>
<proteinExistence type="predicted"/>
<name>A0A2U9AVQ3_SCOMX</name>
<gene>
    <name evidence="2" type="ORF">SMAX5B_006725</name>
</gene>
<evidence type="ECO:0000313" key="2">
    <source>
        <dbReference type="EMBL" id="AWO95667.1"/>
    </source>
</evidence>
<accession>A0A2U9AVQ3</accession>
<evidence type="ECO:0000256" key="1">
    <source>
        <dbReference type="SAM" id="MobiDB-lite"/>
    </source>
</evidence>
<sequence>MWIANCAIDRRAHSAPVQLVKSKAARGSDAGRLSVIPPSDTMNRGGESGRRAGRSRR</sequence>
<dbReference type="Proteomes" id="UP000246464">
    <property type="component" value="Chromosome 1"/>
</dbReference>
<dbReference type="AlphaFoldDB" id="A0A2U9AVQ3"/>